<organism evidence="2 3">
    <name type="scientific">Aulographum hederae CBS 113979</name>
    <dbReference type="NCBI Taxonomy" id="1176131"/>
    <lineage>
        <taxon>Eukaryota</taxon>
        <taxon>Fungi</taxon>
        <taxon>Dikarya</taxon>
        <taxon>Ascomycota</taxon>
        <taxon>Pezizomycotina</taxon>
        <taxon>Dothideomycetes</taxon>
        <taxon>Pleosporomycetidae</taxon>
        <taxon>Aulographales</taxon>
        <taxon>Aulographaceae</taxon>
    </lineage>
</organism>
<keyword evidence="3" id="KW-1185">Reference proteome</keyword>
<name>A0A6G1GS46_9PEZI</name>
<feature type="compositionally biased region" description="Basic and acidic residues" evidence="1">
    <location>
        <begin position="183"/>
        <end position="192"/>
    </location>
</feature>
<sequence>MGYRNTESAHVNTKPGASYAEWLANTDGTVDMSVTHPRRHNQKAVRKWMAKQLSNAGIEALARSSNDYNTWQIVSDDSLPKETTPSTTCPQSCIPNEPEQRPATLGNLVRCQREVYRQIVEAMRSAYLSLPPEDPEEEHGREEDIEKGDSRWNRTSLDPRSQRCLPTPFDEEPFFGRTGAADIQRHQAQEAR</sequence>
<proteinExistence type="predicted"/>
<accession>A0A6G1GS46</accession>
<feature type="compositionally biased region" description="Basic and acidic residues" evidence="1">
    <location>
        <begin position="138"/>
        <end position="152"/>
    </location>
</feature>
<evidence type="ECO:0000256" key="1">
    <source>
        <dbReference type="SAM" id="MobiDB-lite"/>
    </source>
</evidence>
<dbReference type="EMBL" id="ML977172">
    <property type="protein sequence ID" value="KAF1983773.1"/>
    <property type="molecule type" value="Genomic_DNA"/>
</dbReference>
<evidence type="ECO:0000313" key="2">
    <source>
        <dbReference type="EMBL" id="KAF1983773.1"/>
    </source>
</evidence>
<evidence type="ECO:0000313" key="3">
    <source>
        <dbReference type="Proteomes" id="UP000800041"/>
    </source>
</evidence>
<feature type="region of interest" description="Disordered" evidence="1">
    <location>
        <begin position="78"/>
        <end position="100"/>
    </location>
</feature>
<reference evidence="2" key="1">
    <citation type="journal article" date="2020" name="Stud. Mycol.">
        <title>101 Dothideomycetes genomes: a test case for predicting lifestyles and emergence of pathogens.</title>
        <authorList>
            <person name="Haridas S."/>
            <person name="Albert R."/>
            <person name="Binder M."/>
            <person name="Bloem J."/>
            <person name="Labutti K."/>
            <person name="Salamov A."/>
            <person name="Andreopoulos B."/>
            <person name="Baker S."/>
            <person name="Barry K."/>
            <person name="Bills G."/>
            <person name="Bluhm B."/>
            <person name="Cannon C."/>
            <person name="Castanera R."/>
            <person name="Culley D."/>
            <person name="Daum C."/>
            <person name="Ezra D."/>
            <person name="Gonzalez J."/>
            <person name="Henrissat B."/>
            <person name="Kuo A."/>
            <person name="Liang C."/>
            <person name="Lipzen A."/>
            <person name="Lutzoni F."/>
            <person name="Magnuson J."/>
            <person name="Mondo S."/>
            <person name="Nolan M."/>
            <person name="Ohm R."/>
            <person name="Pangilinan J."/>
            <person name="Park H.-J."/>
            <person name="Ramirez L."/>
            <person name="Alfaro M."/>
            <person name="Sun H."/>
            <person name="Tritt A."/>
            <person name="Yoshinaga Y."/>
            <person name="Zwiers L.-H."/>
            <person name="Turgeon B."/>
            <person name="Goodwin S."/>
            <person name="Spatafora J."/>
            <person name="Crous P."/>
            <person name="Grigoriev I."/>
        </authorList>
    </citation>
    <scope>NUCLEOTIDE SEQUENCE</scope>
    <source>
        <strain evidence="2">CBS 113979</strain>
    </source>
</reference>
<dbReference type="AlphaFoldDB" id="A0A6G1GS46"/>
<gene>
    <name evidence="2" type="ORF">K402DRAFT_406507</name>
</gene>
<protein>
    <submittedName>
        <fullName evidence="2">Uncharacterized protein</fullName>
    </submittedName>
</protein>
<feature type="compositionally biased region" description="Polar residues" evidence="1">
    <location>
        <begin position="78"/>
        <end position="94"/>
    </location>
</feature>
<feature type="region of interest" description="Disordered" evidence="1">
    <location>
        <begin position="127"/>
        <end position="192"/>
    </location>
</feature>
<dbReference type="Proteomes" id="UP000800041">
    <property type="component" value="Unassembled WGS sequence"/>
</dbReference>